<evidence type="ECO:0000256" key="1">
    <source>
        <dbReference type="ARBA" id="ARBA00004138"/>
    </source>
</evidence>
<evidence type="ECO:0000313" key="6">
    <source>
        <dbReference type="Proteomes" id="UP001054837"/>
    </source>
</evidence>
<protein>
    <submittedName>
        <fullName evidence="5">TPH domain-containing protein</fullName>
    </submittedName>
</protein>
<organism evidence="5 6">
    <name type="scientific">Caerostris darwini</name>
    <dbReference type="NCBI Taxonomy" id="1538125"/>
    <lineage>
        <taxon>Eukaryota</taxon>
        <taxon>Metazoa</taxon>
        <taxon>Ecdysozoa</taxon>
        <taxon>Arthropoda</taxon>
        <taxon>Chelicerata</taxon>
        <taxon>Arachnida</taxon>
        <taxon>Araneae</taxon>
        <taxon>Araneomorphae</taxon>
        <taxon>Entelegynae</taxon>
        <taxon>Araneoidea</taxon>
        <taxon>Araneidae</taxon>
        <taxon>Caerostris</taxon>
    </lineage>
</organism>
<accession>A0AAV4M5F0</accession>
<keyword evidence="4" id="KW-0175">Coiled coil</keyword>
<reference evidence="5 6" key="1">
    <citation type="submission" date="2021-06" db="EMBL/GenBank/DDBJ databases">
        <title>Caerostris darwini draft genome.</title>
        <authorList>
            <person name="Kono N."/>
            <person name="Arakawa K."/>
        </authorList>
    </citation>
    <scope>NUCLEOTIDE SEQUENCE [LARGE SCALE GENOMIC DNA]</scope>
</reference>
<evidence type="ECO:0000256" key="4">
    <source>
        <dbReference type="SAM" id="Coils"/>
    </source>
</evidence>
<comment type="subcellular location">
    <subcellularLocation>
        <location evidence="1">Cell projection</location>
        <location evidence="1">Cilium</location>
    </subcellularLocation>
</comment>
<evidence type="ECO:0000256" key="3">
    <source>
        <dbReference type="ARBA" id="ARBA00023273"/>
    </source>
</evidence>
<name>A0AAV4M5F0_9ARAC</name>
<dbReference type="PANTHER" id="PTHR31183:SF1">
    <property type="entry name" value="CILIA- AND FLAGELLA-ASSOCIATED PROTEIN 53"/>
    <property type="match status" value="1"/>
</dbReference>
<comment type="caution">
    <text evidence="5">The sequence shown here is derived from an EMBL/GenBank/DDBJ whole genome shotgun (WGS) entry which is preliminary data.</text>
</comment>
<sequence>MATASTLFSSISNPKITAENLFCRNASLKTLLCLLAGICCTFSAKFSGSTLQEAMSYAIKNQTNPLTISATGYAPYIEARARKASQKTGPLSQAEKNAQRIRDYWIRQDFANEIEQYAKDHEKDLFRNRWECAADKKGLYSRVQWEMDKINDQMDHELDKRRNRLSELLKSEEDALMKESFAPKEDPESRHERMLSRYKELRMQKEEERVKVAEEKKEQQFKRNCEELRTLMSRKIATEIAEEGRKARYEKMCDAKERDKEEALYADMWLRDAEAKKEKEDRDEKEKKRHDAKYGGYIKDQMQQKRLEKQKVLREKETDAEIRVRSLFCICMDDILIGENYKIC</sequence>
<keyword evidence="3" id="KW-0966">Cell projection</keyword>
<evidence type="ECO:0000256" key="2">
    <source>
        <dbReference type="ARBA" id="ARBA00023069"/>
    </source>
</evidence>
<dbReference type="EMBL" id="BPLQ01000006">
    <property type="protein sequence ID" value="GIX66626.1"/>
    <property type="molecule type" value="Genomic_DNA"/>
</dbReference>
<dbReference type="InterPro" id="IPR043596">
    <property type="entry name" value="CFAP53/TCHP"/>
</dbReference>
<gene>
    <name evidence="5" type="primary">AVEN_226477_1</name>
    <name evidence="5" type="ORF">CDAR_45401</name>
</gene>
<keyword evidence="2" id="KW-0969">Cilium</keyword>
<dbReference type="Proteomes" id="UP001054837">
    <property type="component" value="Unassembled WGS sequence"/>
</dbReference>
<keyword evidence="6" id="KW-1185">Reference proteome</keyword>
<dbReference type="AlphaFoldDB" id="A0AAV4M5F0"/>
<dbReference type="GO" id="GO:0005929">
    <property type="term" value="C:cilium"/>
    <property type="evidence" value="ECO:0007669"/>
    <property type="project" value="UniProtKB-SubCell"/>
</dbReference>
<feature type="coiled-coil region" evidence="4">
    <location>
        <begin position="270"/>
        <end position="319"/>
    </location>
</feature>
<proteinExistence type="predicted"/>
<feature type="coiled-coil region" evidence="4">
    <location>
        <begin position="191"/>
        <end position="223"/>
    </location>
</feature>
<dbReference type="PANTHER" id="PTHR31183">
    <property type="entry name" value="TRICHOPLEIN KERATIN FILAMENT-BINDING PROTEIN FAMILY MEMBER"/>
    <property type="match status" value="1"/>
</dbReference>
<evidence type="ECO:0000313" key="5">
    <source>
        <dbReference type="EMBL" id="GIX66626.1"/>
    </source>
</evidence>